<dbReference type="AlphaFoldDB" id="A0A8K0II18"/>
<dbReference type="InterPro" id="IPR027417">
    <property type="entry name" value="P-loop_NTPase"/>
</dbReference>
<dbReference type="Gene3D" id="1.10.10.10">
    <property type="entry name" value="Winged helix-like DNA-binding domain superfamily/Winged helix DNA-binding domain"/>
    <property type="match status" value="1"/>
</dbReference>
<evidence type="ECO:0000256" key="1">
    <source>
        <dbReference type="ARBA" id="ARBA00008894"/>
    </source>
</evidence>
<keyword evidence="11" id="KW-1185">Reference proteome</keyword>
<evidence type="ECO:0000256" key="3">
    <source>
        <dbReference type="ARBA" id="ARBA00022737"/>
    </source>
</evidence>
<dbReference type="Gene3D" id="3.40.50.300">
    <property type="entry name" value="P-loop containing nucleotide triphosphate hydrolases"/>
    <property type="match status" value="1"/>
</dbReference>
<feature type="domain" description="Disease resistance R13L4/SHOC-2-like LRR" evidence="9">
    <location>
        <begin position="573"/>
        <end position="890"/>
    </location>
</feature>
<dbReference type="PRINTS" id="PR00364">
    <property type="entry name" value="DISEASERSIST"/>
</dbReference>
<dbReference type="InterPro" id="IPR058922">
    <property type="entry name" value="WHD_DRP"/>
</dbReference>
<evidence type="ECO:0000256" key="4">
    <source>
        <dbReference type="ARBA" id="ARBA00022741"/>
    </source>
</evidence>
<dbReference type="SUPFAM" id="SSF52540">
    <property type="entry name" value="P-loop containing nucleoside triphosphate hydrolases"/>
    <property type="match status" value="1"/>
</dbReference>
<evidence type="ECO:0000313" key="11">
    <source>
        <dbReference type="Proteomes" id="UP000797356"/>
    </source>
</evidence>
<keyword evidence="2" id="KW-0433">Leucine-rich repeat</keyword>
<dbReference type="InterPro" id="IPR036388">
    <property type="entry name" value="WH-like_DNA-bd_sf"/>
</dbReference>
<feature type="domain" description="Disease resistance protein winged helix" evidence="8">
    <location>
        <begin position="438"/>
        <end position="508"/>
    </location>
</feature>
<dbReference type="InterPro" id="IPR042197">
    <property type="entry name" value="Apaf_helical"/>
</dbReference>
<name>A0A8K0II18_COCNU</name>
<dbReference type="Gene3D" id="1.20.5.4130">
    <property type="match status" value="1"/>
</dbReference>
<dbReference type="Gene3D" id="3.80.10.10">
    <property type="entry name" value="Ribonuclease Inhibitor"/>
    <property type="match status" value="2"/>
</dbReference>
<sequence>MVEIIVAHVVSQLANLLVQEAIYLGGVRCQIEWVRTQLQLLQGFLKDADSKRKRGDGRMESWINGIRRAAYEMEDVIDTINYMLERRYQRRGSMGSISRYSRKPCELITLHKIRSRIEQIKVNIQSISDSRDRYGIANLGESSRVLEDDLQALRQFPPHFYDDTDIIGFEDDKEKLVKLLVDPENKNRSVISIVGMGGLGKTTLARKAHNDPAIREHFGTFAWVSVSQNYQVIVLLKDIMKKVMEITKKKETNTRITPEELEQMGEEEVTEHLRNFLKDKRYLVVMDDVWSVDVWRQMSHILPDGNNGSRILLTTRNIGVARHAEPRIPPHELHLLNETQSLALFRRKAFPPNQEVPNELEELAQKLAQRCGGLPLALVVLGGLMSRKDPSYDTWSRVDQSKDWESSRDGQECLYILGLSYQDLPYPLKPCFLYIAAFPEDSTISASKLIRLWIAEGLIPREQTQTMEDRARDWLDELVQRCMIQVVERSMAHGRIESIRIHDMLRDFGLSESRKDGFLHICSGDMAASNGVSCHRAAFHDRIGDEVVVSSPYLRTLLGFKLVLKDGTAGRFLNGLKMVRILDLEGTRDLKMLPKQIGNMIHLRYLGLRRTGLIRLPATIGHLLNLQTLDVRETGICWLPTSFWKIRTLRHVYINIFAFQSAPVSGDHKNLQTLQIADYEGNANVISLFGRIPTIRFIKNWVSTQGFAEEAMERTCDRMLGKSFRKAFEKMDSLISLTVDVSIIPGDILFAQTPNFQHLRSLNLFGRLLLKQQQLPNSGQFPPNLTKLILSYSEFEQDPMPVLEKLENIRLLALKRNAFVGKRMLCSAGGFLRLQHLILSVLDYLEEWRVEVGAMPCLTHLTIDWCAELEMLPEGLQHMTTLREVKLIGMLRQFNDRVRNEDGHKVRHISSIIFDDERQ</sequence>
<evidence type="ECO:0000259" key="7">
    <source>
        <dbReference type="Pfam" id="PF18052"/>
    </source>
</evidence>
<gene>
    <name evidence="10" type="ORF">COCNU_08G005330</name>
</gene>
<accession>A0A8K0II18</accession>
<dbReference type="InterPro" id="IPR055414">
    <property type="entry name" value="LRR_R13L4/SHOC2-like"/>
</dbReference>
<keyword evidence="3" id="KW-0677">Repeat</keyword>
<feature type="domain" description="Disease resistance N-terminal" evidence="7">
    <location>
        <begin position="6"/>
        <end position="93"/>
    </location>
</feature>
<dbReference type="InterPro" id="IPR002182">
    <property type="entry name" value="NB-ARC"/>
</dbReference>
<dbReference type="GO" id="GO:0042742">
    <property type="term" value="P:defense response to bacterium"/>
    <property type="evidence" value="ECO:0007669"/>
    <property type="project" value="UniProtKB-ARBA"/>
</dbReference>
<keyword evidence="4" id="KW-0547">Nucleotide-binding</keyword>
<dbReference type="PANTHER" id="PTHR23155:SF1185">
    <property type="entry name" value="DISEASE RESISTANCE RPP8-LIKE PROTEIN 3-RELATED"/>
    <property type="match status" value="1"/>
</dbReference>
<dbReference type="InterPro" id="IPR041118">
    <property type="entry name" value="Rx_N"/>
</dbReference>
<dbReference type="InterPro" id="IPR032675">
    <property type="entry name" value="LRR_dom_sf"/>
</dbReference>
<dbReference type="Proteomes" id="UP000797356">
    <property type="component" value="Chromosome 8"/>
</dbReference>
<comment type="similarity">
    <text evidence="1">Belongs to the disease resistance NB-LRR family.</text>
</comment>
<dbReference type="Pfam" id="PF00931">
    <property type="entry name" value="NB-ARC"/>
    <property type="match status" value="1"/>
</dbReference>
<dbReference type="EMBL" id="CM017879">
    <property type="protein sequence ID" value="KAG1359087.1"/>
    <property type="molecule type" value="Genomic_DNA"/>
</dbReference>
<organism evidence="10 11">
    <name type="scientific">Cocos nucifera</name>
    <name type="common">Coconut palm</name>
    <dbReference type="NCBI Taxonomy" id="13894"/>
    <lineage>
        <taxon>Eukaryota</taxon>
        <taxon>Viridiplantae</taxon>
        <taxon>Streptophyta</taxon>
        <taxon>Embryophyta</taxon>
        <taxon>Tracheophyta</taxon>
        <taxon>Spermatophyta</taxon>
        <taxon>Magnoliopsida</taxon>
        <taxon>Liliopsida</taxon>
        <taxon>Arecaceae</taxon>
        <taxon>Arecoideae</taxon>
        <taxon>Cocoseae</taxon>
        <taxon>Attaleinae</taxon>
        <taxon>Cocos</taxon>
    </lineage>
</organism>
<dbReference type="GO" id="GO:0009626">
    <property type="term" value="P:plant-type hypersensitive response"/>
    <property type="evidence" value="ECO:0007669"/>
    <property type="project" value="UniProtKB-ARBA"/>
</dbReference>
<dbReference type="InterPro" id="IPR038005">
    <property type="entry name" value="RX-like_CC"/>
</dbReference>
<keyword evidence="5" id="KW-0611">Plant defense</keyword>
<dbReference type="PANTHER" id="PTHR23155">
    <property type="entry name" value="DISEASE RESISTANCE PROTEIN RP"/>
    <property type="match status" value="1"/>
</dbReference>
<dbReference type="GO" id="GO:0002758">
    <property type="term" value="P:innate immune response-activating signaling pathway"/>
    <property type="evidence" value="ECO:0007669"/>
    <property type="project" value="UniProtKB-ARBA"/>
</dbReference>
<dbReference type="Pfam" id="PF23559">
    <property type="entry name" value="WHD_DRP"/>
    <property type="match status" value="1"/>
</dbReference>
<comment type="caution">
    <text evidence="10">The sequence shown here is derived from an EMBL/GenBank/DDBJ whole genome shotgun (WGS) entry which is preliminary data.</text>
</comment>
<dbReference type="CDD" id="cd14798">
    <property type="entry name" value="RX-CC_like"/>
    <property type="match status" value="1"/>
</dbReference>
<dbReference type="GO" id="GO:0043531">
    <property type="term" value="F:ADP binding"/>
    <property type="evidence" value="ECO:0007669"/>
    <property type="project" value="InterPro"/>
</dbReference>
<evidence type="ECO:0000259" key="6">
    <source>
        <dbReference type="Pfam" id="PF00931"/>
    </source>
</evidence>
<evidence type="ECO:0000313" key="10">
    <source>
        <dbReference type="EMBL" id="KAG1359087.1"/>
    </source>
</evidence>
<dbReference type="SUPFAM" id="SSF52058">
    <property type="entry name" value="L domain-like"/>
    <property type="match status" value="1"/>
</dbReference>
<evidence type="ECO:0000259" key="8">
    <source>
        <dbReference type="Pfam" id="PF23559"/>
    </source>
</evidence>
<reference evidence="10" key="2">
    <citation type="submission" date="2019-07" db="EMBL/GenBank/DDBJ databases">
        <authorList>
            <person name="Yang Y."/>
            <person name="Bocs S."/>
            <person name="Baudouin L."/>
        </authorList>
    </citation>
    <scope>NUCLEOTIDE SEQUENCE</scope>
    <source>
        <tissue evidence="10">Spear leaf of Hainan Tall coconut</tissue>
    </source>
</reference>
<dbReference type="FunFam" id="1.10.10.10:FF:000322">
    <property type="entry name" value="Probable disease resistance protein At1g63360"/>
    <property type="match status" value="1"/>
</dbReference>
<dbReference type="Pfam" id="PF18052">
    <property type="entry name" value="Rx_N"/>
    <property type="match status" value="1"/>
</dbReference>
<dbReference type="Pfam" id="PF23598">
    <property type="entry name" value="LRR_14"/>
    <property type="match status" value="1"/>
</dbReference>
<dbReference type="Gene3D" id="1.10.8.430">
    <property type="entry name" value="Helical domain of apoptotic protease-activating factors"/>
    <property type="match status" value="1"/>
</dbReference>
<dbReference type="FunFam" id="3.40.50.300:FF:001091">
    <property type="entry name" value="Probable disease resistance protein At1g61300"/>
    <property type="match status" value="1"/>
</dbReference>
<protein>
    <submittedName>
        <fullName evidence="10">Disease resistance RPP8-like protein 3</fullName>
    </submittedName>
</protein>
<dbReference type="OrthoDB" id="646178at2759"/>
<evidence type="ECO:0000256" key="2">
    <source>
        <dbReference type="ARBA" id="ARBA00022614"/>
    </source>
</evidence>
<feature type="domain" description="NB-ARC" evidence="6">
    <location>
        <begin position="170"/>
        <end position="353"/>
    </location>
</feature>
<evidence type="ECO:0000256" key="5">
    <source>
        <dbReference type="ARBA" id="ARBA00022821"/>
    </source>
</evidence>
<reference evidence="10" key="1">
    <citation type="journal article" date="2017" name="Gigascience">
        <title>The genome draft of coconut (Cocos nucifera).</title>
        <authorList>
            <person name="Xiao Y."/>
            <person name="Xu P."/>
            <person name="Fan H."/>
            <person name="Baudouin L."/>
            <person name="Xia W."/>
            <person name="Bocs S."/>
            <person name="Xu J."/>
            <person name="Li Q."/>
            <person name="Guo A."/>
            <person name="Zhou L."/>
            <person name="Li J."/>
            <person name="Wu Y."/>
            <person name="Ma Z."/>
            <person name="Armero A."/>
            <person name="Issali A.E."/>
            <person name="Liu N."/>
            <person name="Peng M."/>
            <person name="Yang Y."/>
        </authorList>
    </citation>
    <scope>NUCLEOTIDE SEQUENCE</scope>
    <source>
        <tissue evidence="10">Spear leaf of Hainan Tall coconut</tissue>
    </source>
</reference>
<proteinExistence type="inferred from homology"/>
<evidence type="ECO:0000259" key="9">
    <source>
        <dbReference type="Pfam" id="PF23598"/>
    </source>
</evidence>
<dbReference type="InterPro" id="IPR044974">
    <property type="entry name" value="Disease_R_plants"/>
</dbReference>